<proteinExistence type="predicted"/>
<dbReference type="Proteomes" id="UP001153365">
    <property type="component" value="Unassembled WGS sequence"/>
</dbReference>
<protein>
    <recommendedName>
        <fullName evidence="3">U1-type domain-containing protein</fullName>
    </recommendedName>
</protein>
<organism evidence="1 2">
    <name type="scientific">Phakopsora pachyrhizi</name>
    <name type="common">Asian soybean rust disease fungus</name>
    <dbReference type="NCBI Taxonomy" id="170000"/>
    <lineage>
        <taxon>Eukaryota</taxon>
        <taxon>Fungi</taxon>
        <taxon>Dikarya</taxon>
        <taxon>Basidiomycota</taxon>
        <taxon>Pucciniomycotina</taxon>
        <taxon>Pucciniomycetes</taxon>
        <taxon>Pucciniales</taxon>
        <taxon>Phakopsoraceae</taxon>
        <taxon>Phakopsora</taxon>
    </lineage>
</organism>
<name>A0AAV0BT05_PHAPC</name>
<accession>A0AAV0BT05</accession>
<dbReference type="AlphaFoldDB" id="A0AAV0BT05"/>
<evidence type="ECO:0000313" key="1">
    <source>
        <dbReference type="EMBL" id="CAH7689409.1"/>
    </source>
</evidence>
<dbReference type="EMBL" id="CALTRL010006072">
    <property type="protein sequence ID" value="CAH7689409.1"/>
    <property type="molecule type" value="Genomic_DNA"/>
</dbReference>
<keyword evidence="2" id="KW-1185">Reference proteome</keyword>
<dbReference type="PANTHER" id="PTHR31912:SF34">
    <property type="entry name" value="NOTOCHORD-RELATED PROTEIN"/>
    <property type="match status" value="1"/>
</dbReference>
<evidence type="ECO:0000313" key="2">
    <source>
        <dbReference type="Proteomes" id="UP001153365"/>
    </source>
</evidence>
<dbReference type="PANTHER" id="PTHR31912">
    <property type="entry name" value="IP13529P"/>
    <property type="match status" value="1"/>
</dbReference>
<sequence>MDTKYFRQITEGGTTGYIMWKCILCNSRATANIQKHSVSVQHKAQLRNIQKKQLEQKHPSINYRTCGNMSIENDSDCEEGVEEEECSIKEYSNDNMNDSEASWSSEYSDSLKNNISDAFSELSTEGKSEDCFYQESGISNHRFSSSWFPFKEKESLMSRKMYNHIRQVLRLCDVDLPSWKTVKSAKSQLLKKNHCKEKMSVSIMGNPITTVSIQGLLTQELGNPLVAKYLEFYPEESNGENIYKFYQSAKRLHQYPRDLSVQMIKVGDKSYYIYGPAQLKDGNVVLFKKIVKKFIFQMNGDLRLKGK</sequence>
<comment type="caution">
    <text evidence="1">The sequence shown here is derived from an EMBL/GenBank/DDBJ whole genome shotgun (WGS) entry which is preliminary data.</text>
</comment>
<gene>
    <name evidence="1" type="ORF">PPACK8108_LOCUS24482</name>
</gene>
<reference evidence="1" key="1">
    <citation type="submission" date="2022-06" db="EMBL/GenBank/DDBJ databases">
        <authorList>
            <consortium name="SYNGENTA / RWTH Aachen University"/>
        </authorList>
    </citation>
    <scope>NUCLEOTIDE SEQUENCE</scope>
</reference>
<evidence type="ECO:0008006" key="3">
    <source>
        <dbReference type="Google" id="ProtNLM"/>
    </source>
</evidence>